<name>A0A0U3GH71_9GAMM</name>
<dbReference type="SUPFAM" id="SSF109854">
    <property type="entry name" value="DinB/YfiT-like putative metalloenzymes"/>
    <property type="match status" value="1"/>
</dbReference>
<dbReference type="Gene3D" id="1.20.120.450">
    <property type="entry name" value="dinb family like domain"/>
    <property type="match status" value="1"/>
</dbReference>
<dbReference type="AlphaFoldDB" id="A0A0U3GH71"/>
<keyword evidence="2 3" id="KW-0479">Metal-binding</keyword>
<sequence length="186" mass="21349">MSQLTQFRLLADYNQWMNQKVYQAAARLSEEALKLERGAFFGSIFGTLNHLVVADIIWLKRFASNRAGSSALQSVLEQPDPTSLTQCLFQDLSRLTTHRRWLDKQILCFMDKLQESDLDTILTYRNTKGASFSKPLSSLLMHFFNHQTHHRGQVTTLFSQLDEDIGDTDLLLLIDEVDIQVNQILS</sequence>
<feature type="binding site" evidence="3">
    <location>
        <position position="50"/>
    </location>
    <ligand>
        <name>a divalent metal cation</name>
        <dbReference type="ChEBI" id="CHEBI:60240"/>
    </ligand>
</feature>
<evidence type="ECO:0000256" key="1">
    <source>
        <dbReference type="ARBA" id="ARBA00008635"/>
    </source>
</evidence>
<evidence type="ECO:0000256" key="2">
    <source>
        <dbReference type="ARBA" id="ARBA00022723"/>
    </source>
</evidence>
<comment type="similarity">
    <text evidence="1">Belongs to the DinB family.</text>
</comment>
<dbReference type="InterPro" id="IPR007837">
    <property type="entry name" value="DinB"/>
</dbReference>
<dbReference type="RefSeq" id="WP_058797279.1">
    <property type="nucleotide sequence ID" value="NZ_CP013611.1"/>
</dbReference>
<reference evidence="4 5" key="1">
    <citation type="submission" date="2015-12" db="EMBL/GenBank/DDBJ databases">
        <title>Complete genome sequence of Pseudoalteromonas rubra SCSIO 6842, harboring a conjugative plasmid.</title>
        <authorList>
            <person name="Li B."/>
            <person name="Wang X."/>
        </authorList>
    </citation>
    <scope>NUCLEOTIDE SEQUENCE [LARGE SCALE GENOMIC DNA]</scope>
    <source>
        <strain evidence="4 5">SCSIO 6842</strain>
    </source>
</reference>
<dbReference type="EMBL" id="CP013611">
    <property type="protein sequence ID" value="ALU44250.1"/>
    <property type="molecule type" value="Genomic_DNA"/>
</dbReference>
<feature type="binding site" evidence="3">
    <location>
        <position position="150"/>
    </location>
    <ligand>
        <name>a divalent metal cation</name>
        <dbReference type="ChEBI" id="CHEBI:60240"/>
    </ligand>
</feature>
<protein>
    <submittedName>
        <fullName evidence="4">Diguanylate cyclase</fullName>
    </submittedName>
</protein>
<dbReference type="KEGG" id="prr:AT705_15585"/>
<dbReference type="PANTHER" id="PTHR37302:SF1">
    <property type="entry name" value="PROTEIN DINB"/>
    <property type="match status" value="1"/>
</dbReference>
<proteinExistence type="inferred from homology"/>
<dbReference type="PANTHER" id="PTHR37302">
    <property type="entry name" value="SLR1116 PROTEIN"/>
    <property type="match status" value="1"/>
</dbReference>
<dbReference type="Pfam" id="PF05163">
    <property type="entry name" value="DinB"/>
    <property type="match status" value="1"/>
</dbReference>
<accession>A0A0U3GH71</accession>
<evidence type="ECO:0000256" key="3">
    <source>
        <dbReference type="PIRSR" id="PIRSR607837-1"/>
    </source>
</evidence>
<evidence type="ECO:0000313" key="4">
    <source>
        <dbReference type="EMBL" id="ALU44250.1"/>
    </source>
</evidence>
<dbReference type="InterPro" id="IPR034660">
    <property type="entry name" value="DinB/YfiT-like"/>
</dbReference>
<organism evidence="4 5">
    <name type="scientific">Pseudoalteromonas rubra</name>
    <dbReference type="NCBI Taxonomy" id="43658"/>
    <lineage>
        <taxon>Bacteria</taxon>
        <taxon>Pseudomonadati</taxon>
        <taxon>Pseudomonadota</taxon>
        <taxon>Gammaproteobacteria</taxon>
        <taxon>Alteromonadales</taxon>
        <taxon>Pseudoalteromonadaceae</taxon>
        <taxon>Pseudoalteromonas</taxon>
    </lineage>
</organism>
<feature type="binding site" evidence="3">
    <location>
        <position position="146"/>
    </location>
    <ligand>
        <name>a divalent metal cation</name>
        <dbReference type="ChEBI" id="CHEBI:60240"/>
    </ligand>
</feature>
<gene>
    <name evidence="4" type="ORF">AT705_15585</name>
</gene>
<dbReference type="GO" id="GO:0046872">
    <property type="term" value="F:metal ion binding"/>
    <property type="evidence" value="ECO:0007669"/>
    <property type="project" value="UniProtKB-KW"/>
</dbReference>
<evidence type="ECO:0000313" key="5">
    <source>
        <dbReference type="Proteomes" id="UP000069015"/>
    </source>
</evidence>
<dbReference type="Proteomes" id="UP000069015">
    <property type="component" value="Chromosome 1"/>
</dbReference>